<dbReference type="UniPathway" id="UPA00079"/>
<keyword evidence="6" id="KW-0474">Menaquinone biosynthesis</keyword>
<dbReference type="NCBIfam" id="TIGR00173">
    <property type="entry name" value="menD"/>
    <property type="match status" value="1"/>
</dbReference>
<dbReference type="CDD" id="cd07037">
    <property type="entry name" value="TPP_PYR_MenD"/>
    <property type="match status" value="1"/>
</dbReference>
<keyword evidence="3 6" id="KW-0460">Magnesium</keyword>
<evidence type="ECO:0000313" key="9">
    <source>
        <dbReference type="Proteomes" id="UP000243197"/>
    </source>
</evidence>
<dbReference type="Gene3D" id="3.40.50.1220">
    <property type="entry name" value="TPP-binding domain"/>
    <property type="match status" value="1"/>
</dbReference>
<sequence length="562" mass="64185">MTKNSIVHSSIEIVQGISHVLEKKKIDQIVISPGSRNAPLIIEFSKNSFFQTFSVVDERCAAFFALGMAQKSNIPSVLVCTSGSAILNYYPAIAESFYQKTPLIVISADRPEILIDRGHGQTIRQKNVFYNHIAKSIHIPEVYSQEHYLMIDEIVNIAIEKEQPVHINLPFDEPLYKTTSKLCINPQSSNYKKKERVLDLKDLNQMREQWERAASKIILIGQLTSKNPELEREIDRISQDPSVIIFTETTSNIYGNNLFPSIDKIINTVNIETLNNLRPDILLTLGGAVISKKIKAFFIKNKPGEHWHIGHESTDTYFCLSKFIDTKAELFFKNFRPKKNNNSNYFDFWNTIKIQRNLRHDKYLKKSVFSDLKALSCVLEAIPDNTCLHVGNSSIIRYVQLFNIKRSLSVFCNRGTSGIEGSTSTAIGAACVSKEDVSLISGDISFFYDSNALWNNYVPCSFRLIVINNGGGGIFRILDESKSLDSLELFFETKHNLTAKHLARMYNWNYLKAENTPELQRQLSNFYQKSDSPCILEVFTPRLENAEVLKDYFDFLKYDKLS</sequence>
<dbReference type="PANTHER" id="PTHR42916:SF1">
    <property type="entry name" value="PROTEIN PHYLLO, CHLOROPLASTIC"/>
    <property type="match status" value="1"/>
</dbReference>
<dbReference type="Gene3D" id="3.40.50.970">
    <property type="match status" value="2"/>
</dbReference>
<dbReference type="InterPro" id="IPR004433">
    <property type="entry name" value="MenaQ_synth_MenD"/>
</dbReference>
<evidence type="ECO:0000259" key="7">
    <source>
        <dbReference type="Pfam" id="PF02776"/>
    </source>
</evidence>
<name>A0A1J1E8Z8_9FLAO</name>
<keyword evidence="4 6" id="KW-0786">Thiamine pyrophosphate</keyword>
<dbReference type="KEGG" id="ise:JBKA6_0382"/>
<dbReference type="AlphaFoldDB" id="A0A1J1E8Z8"/>
<dbReference type="EMBL" id="AP014564">
    <property type="protein sequence ID" value="BAV94395.1"/>
    <property type="molecule type" value="Genomic_DNA"/>
</dbReference>
<dbReference type="Proteomes" id="UP000243197">
    <property type="component" value="Chromosome"/>
</dbReference>
<keyword evidence="9" id="KW-1185">Reference proteome</keyword>
<evidence type="ECO:0000256" key="5">
    <source>
        <dbReference type="ARBA" id="ARBA00023211"/>
    </source>
</evidence>
<dbReference type="RefSeq" id="WP_096685339.1">
    <property type="nucleotide sequence ID" value="NZ_AP014564.1"/>
</dbReference>
<accession>A0A1J1E8Z8</accession>
<dbReference type="GO" id="GO:0030976">
    <property type="term" value="F:thiamine pyrophosphate binding"/>
    <property type="evidence" value="ECO:0007669"/>
    <property type="project" value="UniProtKB-UniRule"/>
</dbReference>
<comment type="subunit">
    <text evidence="6">Homodimer.</text>
</comment>
<evidence type="ECO:0000313" key="8">
    <source>
        <dbReference type="EMBL" id="BAV94395.1"/>
    </source>
</evidence>
<dbReference type="InterPro" id="IPR029061">
    <property type="entry name" value="THDP-binding"/>
</dbReference>
<dbReference type="InterPro" id="IPR012001">
    <property type="entry name" value="Thiamin_PyroP_enz_TPP-bd_dom"/>
</dbReference>
<protein>
    <recommendedName>
        <fullName evidence="6">2-succinyl-5-enolpyruvyl-6-hydroxy-3-cyclohexene-1-carboxylate synthase</fullName>
        <shortName evidence="6">SEPHCHC synthase</shortName>
        <ecNumber evidence="6">2.2.1.9</ecNumber>
    </recommendedName>
    <alternativeName>
        <fullName evidence="6">Menaquinone biosynthesis protein MenD</fullName>
    </alternativeName>
</protein>
<dbReference type="PIRSF" id="PIRSF004983">
    <property type="entry name" value="MenD"/>
    <property type="match status" value="1"/>
</dbReference>
<dbReference type="PANTHER" id="PTHR42916">
    <property type="entry name" value="2-SUCCINYL-5-ENOLPYRUVYL-6-HYDROXY-3-CYCLOHEXENE-1-CARBOXYLATE SYNTHASE"/>
    <property type="match status" value="1"/>
</dbReference>
<dbReference type="OrthoDB" id="9791859at2"/>
<dbReference type="SUPFAM" id="SSF52518">
    <property type="entry name" value="Thiamin diphosphate-binding fold (THDP-binding)"/>
    <property type="match status" value="2"/>
</dbReference>
<gene>
    <name evidence="6" type="primary">menD</name>
    <name evidence="8" type="ORF">JBKA6_0382</name>
</gene>
<keyword evidence="5 6" id="KW-0464">Manganese</keyword>
<comment type="pathway">
    <text evidence="6">Quinol/quinone metabolism; 1,4-dihydroxy-2-naphthoate biosynthesis; 1,4-dihydroxy-2-naphthoate from chorismate: step 2/7.</text>
</comment>
<reference evidence="8 9" key="1">
    <citation type="submission" date="2014-03" db="EMBL/GenBank/DDBJ databases">
        <title>complete genome sequence of Flavobacteriaceae bacterium JBKA-6.</title>
        <authorList>
            <person name="Takano T."/>
            <person name="Nakamura Y."/>
            <person name="Takuma S."/>
            <person name="Yasuike M."/>
            <person name="Matsuyama T."/>
            <person name="Sakai T."/>
            <person name="Fujiwara A."/>
            <person name="Kimoto K."/>
            <person name="Fukuda Y."/>
            <person name="Kondo H."/>
            <person name="Hirono I."/>
            <person name="Nakayasu C."/>
        </authorList>
    </citation>
    <scope>NUCLEOTIDE SEQUENCE [LARGE SCALE GENOMIC DNA]</scope>
    <source>
        <strain evidence="8 9">JBKA-6</strain>
    </source>
</reference>
<organism evidence="8 9">
    <name type="scientific">Ichthyobacterium seriolicida</name>
    <dbReference type="NCBI Taxonomy" id="242600"/>
    <lineage>
        <taxon>Bacteria</taxon>
        <taxon>Pseudomonadati</taxon>
        <taxon>Bacteroidota</taxon>
        <taxon>Flavobacteriia</taxon>
        <taxon>Flavobacteriales</taxon>
        <taxon>Ichthyobacteriaceae</taxon>
        <taxon>Ichthyobacterium</taxon>
    </lineage>
</organism>
<dbReference type="Pfam" id="PF02776">
    <property type="entry name" value="TPP_enzyme_N"/>
    <property type="match status" value="1"/>
</dbReference>
<evidence type="ECO:0000256" key="6">
    <source>
        <dbReference type="HAMAP-Rule" id="MF_01659"/>
    </source>
</evidence>
<dbReference type="CDD" id="cd02009">
    <property type="entry name" value="TPP_SHCHC_synthase"/>
    <property type="match status" value="1"/>
</dbReference>
<dbReference type="EC" id="2.2.1.9" evidence="6"/>
<dbReference type="GO" id="GO:0009234">
    <property type="term" value="P:menaquinone biosynthetic process"/>
    <property type="evidence" value="ECO:0007669"/>
    <property type="project" value="UniProtKB-UniRule"/>
</dbReference>
<evidence type="ECO:0000256" key="3">
    <source>
        <dbReference type="ARBA" id="ARBA00022842"/>
    </source>
</evidence>
<comment type="cofactor">
    <cofactor evidence="6">
        <name>Mg(2+)</name>
        <dbReference type="ChEBI" id="CHEBI:18420"/>
    </cofactor>
    <cofactor evidence="6">
        <name>Mn(2+)</name>
        <dbReference type="ChEBI" id="CHEBI:29035"/>
    </cofactor>
</comment>
<dbReference type="GO" id="GO:0000287">
    <property type="term" value="F:magnesium ion binding"/>
    <property type="evidence" value="ECO:0007669"/>
    <property type="project" value="UniProtKB-UniRule"/>
</dbReference>
<evidence type="ECO:0000256" key="1">
    <source>
        <dbReference type="ARBA" id="ARBA00022679"/>
    </source>
</evidence>
<dbReference type="GO" id="GO:0030145">
    <property type="term" value="F:manganese ion binding"/>
    <property type="evidence" value="ECO:0007669"/>
    <property type="project" value="UniProtKB-UniRule"/>
</dbReference>
<dbReference type="UniPathway" id="UPA01057">
    <property type="reaction ID" value="UER00164"/>
</dbReference>
<comment type="catalytic activity">
    <reaction evidence="6">
        <text>isochorismate + 2-oxoglutarate + H(+) = 5-enolpyruvoyl-6-hydroxy-2-succinyl-cyclohex-3-ene-1-carboxylate + CO2</text>
        <dbReference type="Rhea" id="RHEA:25593"/>
        <dbReference type="ChEBI" id="CHEBI:15378"/>
        <dbReference type="ChEBI" id="CHEBI:16526"/>
        <dbReference type="ChEBI" id="CHEBI:16810"/>
        <dbReference type="ChEBI" id="CHEBI:29780"/>
        <dbReference type="ChEBI" id="CHEBI:58818"/>
        <dbReference type="EC" id="2.2.1.9"/>
    </reaction>
</comment>
<keyword evidence="1 6" id="KW-0808">Transferase</keyword>
<comment type="pathway">
    <text evidence="6">Quinol/quinone metabolism; menaquinone biosynthesis.</text>
</comment>
<evidence type="ECO:0000256" key="2">
    <source>
        <dbReference type="ARBA" id="ARBA00022723"/>
    </source>
</evidence>
<keyword evidence="2 6" id="KW-0479">Metal-binding</keyword>
<comment type="function">
    <text evidence="6">Catalyzes the thiamine diphosphate-dependent decarboxylation of 2-oxoglutarate and the subsequent addition of the resulting succinic semialdehyde-thiamine pyrophosphate anion to isochorismate to yield 2-succinyl-5-enolpyruvyl-6-hydroxy-3-cyclohexene-1-carboxylate (SEPHCHC).</text>
</comment>
<proteinExistence type="inferred from homology"/>
<comment type="similarity">
    <text evidence="6">Belongs to the TPP enzyme family. MenD subfamily.</text>
</comment>
<comment type="cofactor">
    <cofactor evidence="6">
        <name>thiamine diphosphate</name>
        <dbReference type="ChEBI" id="CHEBI:58937"/>
    </cofactor>
    <text evidence="6">Binds 1 thiamine pyrophosphate per subunit.</text>
</comment>
<dbReference type="GO" id="GO:0070204">
    <property type="term" value="F:2-succinyl-5-enolpyruvyl-6-hydroxy-3-cyclohexene-1-carboxylic-acid synthase activity"/>
    <property type="evidence" value="ECO:0007669"/>
    <property type="project" value="UniProtKB-UniRule"/>
</dbReference>
<evidence type="ECO:0000256" key="4">
    <source>
        <dbReference type="ARBA" id="ARBA00023052"/>
    </source>
</evidence>
<dbReference type="HAMAP" id="MF_01659">
    <property type="entry name" value="MenD"/>
    <property type="match status" value="1"/>
</dbReference>
<feature type="domain" description="Thiamine pyrophosphate enzyme N-terminal TPP-binding" evidence="7">
    <location>
        <begin position="14"/>
        <end position="126"/>
    </location>
</feature>